<name>A0ABQ3RKH8_STRRR</name>
<organism evidence="3 4">
    <name type="scientific">Streptomyces rubradiris</name>
    <name type="common">Streptomyces achromogenes subsp. rubradiris</name>
    <dbReference type="NCBI Taxonomy" id="285531"/>
    <lineage>
        <taxon>Bacteria</taxon>
        <taxon>Bacillati</taxon>
        <taxon>Actinomycetota</taxon>
        <taxon>Actinomycetes</taxon>
        <taxon>Kitasatosporales</taxon>
        <taxon>Streptomycetaceae</taxon>
        <taxon>Streptomyces</taxon>
    </lineage>
</organism>
<keyword evidence="4" id="KW-1185">Reference proteome</keyword>
<evidence type="ECO:0000313" key="4">
    <source>
        <dbReference type="Proteomes" id="UP000646738"/>
    </source>
</evidence>
<feature type="compositionally biased region" description="Basic and acidic residues" evidence="1">
    <location>
        <begin position="34"/>
        <end position="45"/>
    </location>
</feature>
<reference evidence="4" key="1">
    <citation type="submission" date="2023-07" db="EMBL/GenBank/DDBJ databases">
        <title>Whole genome shotgun sequence of Streptomyces achromogenes subsp. rubradiris NBRC 14000.</title>
        <authorList>
            <person name="Komaki H."/>
            <person name="Tamura T."/>
        </authorList>
    </citation>
    <scope>NUCLEOTIDE SEQUENCE [LARGE SCALE GENOMIC DNA]</scope>
    <source>
        <strain evidence="4">NBRC 14000</strain>
    </source>
</reference>
<feature type="region of interest" description="Disordered" evidence="1">
    <location>
        <begin position="103"/>
        <end position="124"/>
    </location>
</feature>
<dbReference type="InterPro" id="IPR025668">
    <property type="entry name" value="Tnp_DDE_dom"/>
</dbReference>
<dbReference type="RefSeq" id="WP_189998903.1">
    <property type="nucleotide sequence ID" value="NZ_BNCB01000024.1"/>
</dbReference>
<evidence type="ECO:0000259" key="2">
    <source>
        <dbReference type="Pfam" id="PF13586"/>
    </source>
</evidence>
<sequence length="179" mass="20321">MGRGDLTDEQLAVLEPLLPKGARAGRPPVWPRRRLIDRGHGRAARDSPQFEPVPDKVCVPRIGPGRPRIRPSRVRADKAYASRRNRAYLRRRGIRCTIPEKADQARNRRKLGSRGGRPPHFDPVDYRERHAVECGINRLKRHRAVATRYGKLAVRYEAMVLVAAIGEWLRPAPSRHSGA</sequence>
<dbReference type="Pfam" id="PF13586">
    <property type="entry name" value="DDE_Tnp_1_2"/>
    <property type="match status" value="1"/>
</dbReference>
<protein>
    <recommendedName>
        <fullName evidence="2">Transposase DDE domain-containing protein</fullName>
    </recommendedName>
</protein>
<dbReference type="EMBL" id="BNEA01000015">
    <property type="protein sequence ID" value="GHI56375.1"/>
    <property type="molecule type" value="Genomic_DNA"/>
</dbReference>
<evidence type="ECO:0000313" key="3">
    <source>
        <dbReference type="EMBL" id="GHI56375.1"/>
    </source>
</evidence>
<feature type="domain" description="Transposase DDE" evidence="2">
    <location>
        <begin position="74"/>
        <end position="165"/>
    </location>
</feature>
<dbReference type="PANTHER" id="PTHR30007">
    <property type="entry name" value="PHP DOMAIN PROTEIN"/>
    <property type="match status" value="1"/>
</dbReference>
<feature type="region of interest" description="Disordered" evidence="1">
    <location>
        <begin position="18"/>
        <end position="54"/>
    </location>
</feature>
<gene>
    <name evidence="3" type="ORF">Srubr_62210</name>
</gene>
<dbReference type="PANTHER" id="PTHR30007:SF1">
    <property type="entry name" value="BLR1914 PROTEIN"/>
    <property type="match status" value="1"/>
</dbReference>
<accession>A0ABQ3RKH8</accession>
<dbReference type="Proteomes" id="UP000646738">
    <property type="component" value="Unassembled WGS sequence"/>
</dbReference>
<evidence type="ECO:0000256" key="1">
    <source>
        <dbReference type="SAM" id="MobiDB-lite"/>
    </source>
</evidence>
<comment type="caution">
    <text evidence="3">The sequence shown here is derived from an EMBL/GenBank/DDBJ whole genome shotgun (WGS) entry which is preliminary data.</text>
</comment>
<proteinExistence type="predicted"/>